<comment type="caution">
    <text evidence="1">The sequence shown here is derived from an EMBL/GenBank/DDBJ whole genome shotgun (WGS) entry which is preliminary data.</text>
</comment>
<dbReference type="Proteomes" id="UP000712600">
    <property type="component" value="Unassembled WGS sequence"/>
</dbReference>
<reference evidence="1" key="1">
    <citation type="submission" date="2019-12" db="EMBL/GenBank/DDBJ databases">
        <title>Genome sequencing and annotation of Brassica cretica.</title>
        <authorList>
            <person name="Studholme D.J."/>
            <person name="Sarris P."/>
        </authorList>
    </citation>
    <scope>NUCLEOTIDE SEQUENCE</scope>
    <source>
        <strain evidence="1">PFS-109/04</strain>
        <tissue evidence="1">Leaf</tissue>
    </source>
</reference>
<name>A0A8S9N5T8_BRACR</name>
<dbReference type="AlphaFoldDB" id="A0A8S9N5T8"/>
<organism evidence="1 2">
    <name type="scientific">Brassica cretica</name>
    <name type="common">Mustard</name>
    <dbReference type="NCBI Taxonomy" id="69181"/>
    <lineage>
        <taxon>Eukaryota</taxon>
        <taxon>Viridiplantae</taxon>
        <taxon>Streptophyta</taxon>
        <taxon>Embryophyta</taxon>
        <taxon>Tracheophyta</taxon>
        <taxon>Spermatophyta</taxon>
        <taxon>Magnoliopsida</taxon>
        <taxon>eudicotyledons</taxon>
        <taxon>Gunneridae</taxon>
        <taxon>Pentapetalae</taxon>
        <taxon>rosids</taxon>
        <taxon>malvids</taxon>
        <taxon>Brassicales</taxon>
        <taxon>Brassicaceae</taxon>
        <taxon>Brassiceae</taxon>
        <taxon>Brassica</taxon>
    </lineage>
</organism>
<evidence type="ECO:0000313" key="1">
    <source>
        <dbReference type="EMBL" id="KAF3500314.1"/>
    </source>
</evidence>
<protein>
    <submittedName>
        <fullName evidence="1">Uncharacterized protein</fullName>
    </submittedName>
</protein>
<proteinExistence type="predicted"/>
<evidence type="ECO:0000313" key="2">
    <source>
        <dbReference type="Proteomes" id="UP000712600"/>
    </source>
</evidence>
<sequence>MHSLRRNNFIFEAASKTTREALLNPSRFPEFENITSAINAFQQAIEKQGDNDLGTLAIISGCCHALQSVPS</sequence>
<accession>A0A8S9N5T8</accession>
<dbReference type="EMBL" id="QGKX02001621">
    <property type="protein sequence ID" value="KAF3500314.1"/>
    <property type="molecule type" value="Genomic_DNA"/>
</dbReference>
<gene>
    <name evidence="1" type="ORF">F2Q69_00044165</name>
</gene>